<proteinExistence type="predicted"/>
<dbReference type="EMBL" id="MLAK01001071">
    <property type="protein sequence ID" value="OHS98179.1"/>
    <property type="molecule type" value="Genomic_DNA"/>
</dbReference>
<accession>A0A1J4JKS1</accession>
<comment type="caution">
    <text evidence="2">The sequence shown here is derived from an EMBL/GenBank/DDBJ whole genome shotgun (WGS) entry which is preliminary data.</text>
</comment>
<sequence>MSSLPLEISKRLVNKEVQTTTSLQVGLFNFENDQIKLNQEVPYKFQYSKENVECLVSAVQGDDETIRNKGRVLNPNIRRFHQLIKSLKNQIDQNSHNLTRKQTQELTERMIRELARAIDPASRHSKPSNLFSHQKFEQPIKVGKAIIYQDDGLTQTEYEAIYTYQQRLYLINDSSSIRFDHVPANSLVTGEEIMLTSRKKDNIGYVKFFDGENEDDSTSFDDDRNSSNDSYDSNDYSHSKSSIGLKSGQPNISVIEPITDDDRDLYLIHSLGSTNGKMNLRSLVNPYDFSFIDVILSIPKLTQQEANGLLTFLYKSNYLSAFVRSKLCQFLYERSIDPKSDTKPEVKSDTRGCPWPELLGRFLTLLQHSWFIESAQKMANLELPQVVKSLSDLSPQAILLLDIIMCEFEGLESCGDECEFLWEFLCRSVFTNACLGRDNESIARRRKLEALLRGTIEKPENSRTRLVTRKTISKLHDLAQNWRPATTRFSQSDFLHKFIVNHADEILVVLKNIPRTSEEASPLFYPIALEIHDALLHINEFHAMDIISEESGIISEVSIRQTESDISYSRSRSSKSTSKASRVSSEASSRSSRTQNSSRSPSRSSKAGSRTASKAAPSKSSTRSNAKSRSGNSSRRDEEDSIRSGKGRTSTRKEEPEFLSENSDTASYTGEELTVSSGMSKSKSGSKYSVASKSRNSEKSVNSYSRSRNSAPRSKSNTRSNASSGRKAPVSPKSEYSYRDEEDYSIDSLDIRH</sequence>
<feature type="compositionally biased region" description="Low complexity" evidence="1">
    <location>
        <begin position="227"/>
        <end position="242"/>
    </location>
</feature>
<dbReference type="AlphaFoldDB" id="A0A1J4JKS1"/>
<feature type="compositionally biased region" description="Polar residues" evidence="1">
    <location>
        <begin position="699"/>
        <end position="724"/>
    </location>
</feature>
<organism evidence="2 3">
    <name type="scientific">Tritrichomonas foetus</name>
    <dbReference type="NCBI Taxonomy" id="1144522"/>
    <lineage>
        <taxon>Eukaryota</taxon>
        <taxon>Metamonada</taxon>
        <taxon>Parabasalia</taxon>
        <taxon>Tritrichomonadida</taxon>
        <taxon>Tritrichomonadidae</taxon>
        <taxon>Tritrichomonas</taxon>
    </lineage>
</organism>
<evidence type="ECO:0000313" key="3">
    <source>
        <dbReference type="Proteomes" id="UP000179807"/>
    </source>
</evidence>
<feature type="compositionally biased region" description="Low complexity" evidence="1">
    <location>
        <begin position="564"/>
        <end position="624"/>
    </location>
</feature>
<gene>
    <name evidence="2" type="ORF">TRFO_09040</name>
</gene>
<dbReference type="RefSeq" id="XP_068351316.1">
    <property type="nucleotide sequence ID" value="XM_068494649.1"/>
</dbReference>
<feature type="region of interest" description="Disordered" evidence="1">
    <location>
        <begin position="214"/>
        <end position="244"/>
    </location>
</feature>
<evidence type="ECO:0000313" key="2">
    <source>
        <dbReference type="EMBL" id="OHS98179.1"/>
    </source>
</evidence>
<name>A0A1J4JKS1_9EUKA</name>
<dbReference type="VEuPathDB" id="TrichDB:TRFO_09040"/>
<dbReference type="Proteomes" id="UP000179807">
    <property type="component" value="Unassembled WGS sequence"/>
</dbReference>
<dbReference type="GeneID" id="94829353"/>
<evidence type="ECO:0000256" key="1">
    <source>
        <dbReference type="SAM" id="MobiDB-lite"/>
    </source>
</evidence>
<protein>
    <submittedName>
        <fullName evidence="2">Uncharacterized protein</fullName>
    </submittedName>
</protein>
<feature type="compositionally biased region" description="Low complexity" evidence="1">
    <location>
        <begin position="676"/>
        <end position="694"/>
    </location>
</feature>
<feature type="region of interest" description="Disordered" evidence="1">
    <location>
        <begin position="564"/>
        <end position="753"/>
    </location>
</feature>
<dbReference type="OrthoDB" id="10681595at2759"/>
<reference evidence="2" key="1">
    <citation type="submission" date="2016-10" db="EMBL/GenBank/DDBJ databases">
        <authorList>
            <person name="Benchimol M."/>
            <person name="Almeida L.G."/>
            <person name="Vasconcelos A.T."/>
            <person name="Perreira-Neves A."/>
            <person name="Rosa I.A."/>
            <person name="Tasca T."/>
            <person name="Bogo M.R."/>
            <person name="de Souza W."/>
        </authorList>
    </citation>
    <scope>NUCLEOTIDE SEQUENCE [LARGE SCALE GENOMIC DNA]</scope>
    <source>
        <strain evidence="2">K</strain>
    </source>
</reference>
<feature type="compositionally biased region" description="Basic and acidic residues" evidence="1">
    <location>
        <begin position="634"/>
        <end position="643"/>
    </location>
</feature>
<keyword evidence="3" id="KW-1185">Reference proteome</keyword>